<evidence type="ECO:0000256" key="10">
    <source>
        <dbReference type="RuleBase" id="RU368116"/>
    </source>
</evidence>
<keyword evidence="4 10" id="KW-0808">Transferase</keyword>
<dbReference type="InterPro" id="IPR002173">
    <property type="entry name" value="Carboh/pur_kinase_PfkB_CS"/>
</dbReference>
<dbReference type="PANTHER" id="PTHR45769">
    <property type="entry name" value="ADENOSINE KINASE"/>
    <property type="match status" value="1"/>
</dbReference>
<dbReference type="PANTHER" id="PTHR45769:SF3">
    <property type="entry name" value="ADENOSINE KINASE"/>
    <property type="match status" value="1"/>
</dbReference>
<keyword evidence="5 10" id="KW-0660">Purine salvage</keyword>
<dbReference type="PROSITE" id="PS00584">
    <property type="entry name" value="PFKB_KINASES_2"/>
    <property type="match status" value="1"/>
</dbReference>
<dbReference type="CDD" id="cd01168">
    <property type="entry name" value="adenosine_kinase"/>
    <property type="match status" value="1"/>
</dbReference>
<keyword evidence="10" id="KW-0539">Nucleus</keyword>
<feature type="domain" description="Carbohydrate kinase PfkB" evidence="11">
    <location>
        <begin position="166"/>
        <end position="268"/>
    </location>
</feature>
<proteinExistence type="inferred from homology"/>
<reference evidence="12" key="1">
    <citation type="journal article" date="2023" name="Insect Mol. Biol.">
        <title>Genome sequencing provides insights into the evolution of gene families encoding plant cell wall-degrading enzymes in longhorned beetles.</title>
        <authorList>
            <person name="Shin N.R."/>
            <person name="Okamura Y."/>
            <person name="Kirsch R."/>
            <person name="Pauchet Y."/>
        </authorList>
    </citation>
    <scope>NUCLEOTIDE SEQUENCE</scope>
    <source>
        <strain evidence="12">RBIC_L_NR</strain>
    </source>
</reference>
<evidence type="ECO:0000256" key="9">
    <source>
        <dbReference type="PIRSR" id="PIRSR601805-1"/>
    </source>
</evidence>
<dbReference type="InterPro" id="IPR001805">
    <property type="entry name" value="Adenokinase"/>
</dbReference>
<evidence type="ECO:0000256" key="5">
    <source>
        <dbReference type="ARBA" id="ARBA00022726"/>
    </source>
</evidence>
<dbReference type="GO" id="GO:0044209">
    <property type="term" value="P:AMP salvage"/>
    <property type="evidence" value="ECO:0007669"/>
    <property type="project" value="UniProtKB-UniRule"/>
</dbReference>
<evidence type="ECO:0000256" key="7">
    <source>
        <dbReference type="ARBA" id="ARBA00022777"/>
    </source>
</evidence>
<dbReference type="AlphaFoldDB" id="A0AAV8ZPC3"/>
<dbReference type="Gene3D" id="3.40.1190.20">
    <property type="match status" value="1"/>
</dbReference>
<comment type="function">
    <text evidence="10">ATP dependent phosphorylation of adenosine and other related nucleoside analogs to monophosphate derivatives.</text>
</comment>
<keyword evidence="6 10" id="KW-0547">Nucleotide-binding</keyword>
<feature type="active site" description="Proton acceptor" evidence="9">
    <location>
        <position position="230"/>
    </location>
</feature>
<evidence type="ECO:0000256" key="6">
    <source>
        <dbReference type="ARBA" id="ARBA00022741"/>
    </source>
</evidence>
<comment type="caution">
    <text evidence="12">The sequence shown here is derived from an EMBL/GenBank/DDBJ whole genome shotgun (WGS) entry which is preliminary data.</text>
</comment>
<evidence type="ECO:0000256" key="1">
    <source>
        <dbReference type="ARBA" id="ARBA00004801"/>
    </source>
</evidence>
<dbReference type="GO" id="GO:0006144">
    <property type="term" value="P:purine nucleobase metabolic process"/>
    <property type="evidence" value="ECO:0007669"/>
    <property type="project" value="TreeGrafter"/>
</dbReference>
<name>A0AAV8ZPC3_9CUCU</name>
<comment type="cofactor">
    <cofactor evidence="10">
        <name>Mg(2+)</name>
        <dbReference type="ChEBI" id="CHEBI:18420"/>
    </cofactor>
    <text evidence="10">Binds 3 Mg(2+) ions per subunit.</text>
</comment>
<dbReference type="EC" id="2.7.1.20" evidence="3 10"/>
<feature type="domain" description="Carbohydrate kinase PfkB" evidence="11">
    <location>
        <begin position="53"/>
        <end position="161"/>
    </location>
</feature>
<evidence type="ECO:0000313" key="12">
    <source>
        <dbReference type="EMBL" id="KAJ8967623.1"/>
    </source>
</evidence>
<keyword evidence="7 10" id="KW-0418">Kinase</keyword>
<evidence type="ECO:0000256" key="8">
    <source>
        <dbReference type="ARBA" id="ARBA00022840"/>
    </source>
</evidence>
<dbReference type="Pfam" id="PF00294">
    <property type="entry name" value="PfkB"/>
    <property type="match status" value="2"/>
</dbReference>
<dbReference type="GO" id="GO:0005829">
    <property type="term" value="C:cytosol"/>
    <property type="evidence" value="ECO:0007669"/>
    <property type="project" value="TreeGrafter"/>
</dbReference>
<evidence type="ECO:0000256" key="3">
    <source>
        <dbReference type="ARBA" id="ARBA00012119"/>
    </source>
</evidence>
<comment type="catalytic activity">
    <reaction evidence="10">
        <text>adenosine + ATP = AMP + ADP + H(+)</text>
        <dbReference type="Rhea" id="RHEA:20824"/>
        <dbReference type="ChEBI" id="CHEBI:15378"/>
        <dbReference type="ChEBI" id="CHEBI:16335"/>
        <dbReference type="ChEBI" id="CHEBI:30616"/>
        <dbReference type="ChEBI" id="CHEBI:456215"/>
        <dbReference type="ChEBI" id="CHEBI:456216"/>
        <dbReference type="EC" id="2.7.1.20"/>
    </reaction>
</comment>
<comment type="subunit">
    <text evidence="10">Monomer.</text>
</comment>
<dbReference type="Gene3D" id="3.30.1110.10">
    <property type="match status" value="2"/>
</dbReference>
<keyword evidence="13" id="KW-1185">Reference proteome</keyword>
<comment type="subcellular location">
    <subcellularLocation>
        <location evidence="10">Nucleus</location>
    </subcellularLocation>
</comment>
<dbReference type="Proteomes" id="UP001162156">
    <property type="component" value="Unassembled WGS sequence"/>
</dbReference>
<comment type="pathway">
    <text evidence="1 10">Purine metabolism; AMP biosynthesis via salvage pathway; AMP from adenosine: step 1/1.</text>
</comment>
<organism evidence="12 13">
    <name type="scientific">Rhamnusium bicolor</name>
    <dbReference type="NCBI Taxonomy" id="1586634"/>
    <lineage>
        <taxon>Eukaryota</taxon>
        <taxon>Metazoa</taxon>
        <taxon>Ecdysozoa</taxon>
        <taxon>Arthropoda</taxon>
        <taxon>Hexapoda</taxon>
        <taxon>Insecta</taxon>
        <taxon>Pterygota</taxon>
        <taxon>Neoptera</taxon>
        <taxon>Endopterygota</taxon>
        <taxon>Coleoptera</taxon>
        <taxon>Polyphaga</taxon>
        <taxon>Cucujiformia</taxon>
        <taxon>Chrysomeloidea</taxon>
        <taxon>Cerambycidae</taxon>
        <taxon>Lepturinae</taxon>
        <taxon>Rhagiini</taxon>
        <taxon>Rhamnusium</taxon>
    </lineage>
</organism>
<dbReference type="InterPro" id="IPR029056">
    <property type="entry name" value="Ribokinase-like"/>
</dbReference>
<keyword evidence="10" id="KW-0460">Magnesium</keyword>
<dbReference type="GO" id="GO:0005634">
    <property type="term" value="C:nucleus"/>
    <property type="evidence" value="ECO:0007669"/>
    <property type="project" value="UniProtKB-SubCell"/>
</dbReference>
<protein>
    <recommendedName>
        <fullName evidence="3 10">Adenosine kinase</fullName>
        <shortName evidence="10">AK</shortName>
        <ecNumber evidence="3 10">2.7.1.20</ecNumber>
    </recommendedName>
    <alternativeName>
        <fullName evidence="10">Adenosine 5'-phosphotransferase</fullName>
    </alternativeName>
</protein>
<sequence length="276" mass="31235">MIVFFGTPLLDIIAKVDHDFLKKYNLKPDNAIRATPELEGVFKDIFNFNPILQPGGSVTNTARVFQWASQKSYPMFFIGPIGDDYLGKIIENTFIEEGINSHIVEVKNEKTGTCAVLLTDENRSMVTHLGASKFFSIDNLDENLWKKISEAKYLYLSEYFSFAKISNIETTNAKDLLIKANELFKNKPLRILIMTRGRKSLLIQSENRLEEFDAPQLEEEKVVDTNGAGDAFVGGFLSQFVKNNGLLECVRCGIWAAQEIIQNHGCKFNSKLVYNN</sequence>
<evidence type="ECO:0000256" key="4">
    <source>
        <dbReference type="ARBA" id="ARBA00022679"/>
    </source>
</evidence>
<dbReference type="InterPro" id="IPR011611">
    <property type="entry name" value="PfkB_dom"/>
</dbReference>
<dbReference type="GO" id="GO:0006166">
    <property type="term" value="P:purine ribonucleoside salvage"/>
    <property type="evidence" value="ECO:0007669"/>
    <property type="project" value="UniProtKB-KW"/>
</dbReference>
<evidence type="ECO:0000259" key="11">
    <source>
        <dbReference type="Pfam" id="PF00294"/>
    </source>
</evidence>
<dbReference type="SUPFAM" id="SSF53613">
    <property type="entry name" value="Ribokinase-like"/>
    <property type="match status" value="1"/>
</dbReference>
<dbReference type="EMBL" id="JANEYF010000847">
    <property type="protein sequence ID" value="KAJ8967623.1"/>
    <property type="molecule type" value="Genomic_DNA"/>
</dbReference>
<gene>
    <name evidence="12" type="ORF">NQ314_002742</name>
</gene>
<dbReference type="PRINTS" id="PR00989">
    <property type="entry name" value="ADENOKINASE"/>
</dbReference>
<dbReference type="GO" id="GO:0004001">
    <property type="term" value="F:adenosine kinase activity"/>
    <property type="evidence" value="ECO:0007669"/>
    <property type="project" value="UniProtKB-UniRule"/>
</dbReference>
<accession>A0AAV8ZPC3</accession>
<comment type="similarity">
    <text evidence="2 10">Belongs to the carbohydrate kinase PfkB family.</text>
</comment>
<dbReference type="GO" id="GO:0005524">
    <property type="term" value="F:ATP binding"/>
    <property type="evidence" value="ECO:0007669"/>
    <property type="project" value="UniProtKB-UniRule"/>
</dbReference>
<evidence type="ECO:0000313" key="13">
    <source>
        <dbReference type="Proteomes" id="UP001162156"/>
    </source>
</evidence>
<keyword evidence="8 10" id="KW-0067">ATP-binding</keyword>
<evidence type="ECO:0000256" key="2">
    <source>
        <dbReference type="ARBA" id="ARBA00010688"/>
    </source>
</evidence>